<dbReference type="InterPro" id="IPR008271">
    <property type="entry name" value="Ser/Thr_kinase_AS"/>
</dbReference>
<evidence type="ECO:0000259" key="13">
    <source>
        <dbReference type="PROSITE" id="PS50011"/>
    </source>
</evidence>
<dbReference type="SUPFAM" id="SSF56112">
    <property type="entry name" value="Protein kinase-like (PK-like)"/>
    <property type="match status" value="1"/>
</dbReference>
<dbReference type="InterPro" id="IPR011009">
    <property type="entry name" value="Kinase-like_dom_sf"/>
</dbReference>
<feature type="region of interest" description="Disordered" evidence="12">
    <location>
        <begin position="569"/>
        <end position="601"/>
    </location>
</feature>
<keyword evidence="9" id="KW-0067">ATP-binding</keyword>
<dbReference type="GO" id="GO:0005634">
    <property type="term" value="C:nucleus"/>
    <property type="evidence" value="ECO:0007669"/>
    <property type="project" value="TreeGrafter"/>
</dbReference>
<dbReference type="PANTHER" id="PTHR24346">
    <property type="entry name" value="MAP/MICROTUBULE AFFINITY-REGULATING KINASE"/>
    <property type="match status" value="1"/>
</dbReference>
<dbReference type="VEuPathDB" id="FungiDB:I7I51_01665"/>
<dbReference type="GO" id="GO:0005524">
    <property type="term" value="F:ATP binding"/>
    <property type="evidence" value="ECO:0007669"/>
    <property type="project" value="UniProtKB-KW"/>
</dbReference>
<evidence type="ECO:0000256" key="11">
    <source>
        <dbReference type="ARBA" id="ARBA00048679"/>
    </source>
</evidence>
<feature type="region of interest" description="Disordered" evidence="12">
    <location>
        <begin position="230"/>
        <end position="249"/>
    </location>
</feature>
<keyword evidence="7" id="KW-0547">Nucleotide-binding</keyword>
<evidence type="ECO:0000256" key="10">
    <source>
        <dbReference type="ARBA" id="ARBA00047899"/>
    </source>
</evidence>
<comment type="catalytic activity">
    <reaction evidence="10">
        <text>L-threonyl-[protein] + ATP = O-phospho-L-threonyl-[protein] + ADP + H(+)</text>
        <dbReference type="Rhea" id="RHEA:46608"/>
        <dbReference type="Rhea" id="RHEA-COMP:11060"/>
        <dbReference type="Rhea" id="RHEA-COMP:11605"/>
        <dbReference type="ChEBI" id="CHEBI:15378"/>
        <dbReference type="ChEBI" id="CHEBI:30013"/>
        <dbReference type="ChEBI" id="CHEBI:30616"/>
        <dbReference type="ChEBI" id="CHEBI:61977"/>
        <dbReference type="ChEBI" id="CHEBI:456216"/>
        <dbReference type="EC" id="2.7.11.1"/>
    </reaction>
</comment>
<evidence type="ECO:0000256" key="2">
    <source>
        <dbReference type="ARBA" id="ARBA00012513"/>
    </source>
</evidence>
<evidence type="ECO:0000256" key="5">
    <source>
        <dbReference type="ARBA" id="ARBA00022553"/>
    </source>
</evidence>
<dbReference type="EMBL" id="CP069114">
    <property type="protein sequence ID" value="QSS64597.1"/>
    <property type="molecule type" value="Genomic_DNA"/>
</dbReference>
<dbReference type="EC" id="2.7.11.1" evidence="2"/>
<dbReference type="FunFam" id="3.30.200.20:FF:000314">
    <property type="entry name" value="Serine/threonine protein kinase"/>
    <property type="match status" value="1"/>
</dbReference>
<evidence type="ECO:0000256" key="3">
    <source>
        <dbReference type="ARBA" id="ARBA00022490"/>
    </source>
</evidence>
<evidence type="ECO:0000256" key="4">
    <source>
        <dbReference type="ARBA" id="ARBA00022527"/>
    </source>
</evidence>
<evidence type="ECO:0000313" key="14">
    <source>
        <dbReference type="EMBL" id="QSS64597.1"/>
    </source>
</evidence>
<gene>
    <name evidence="14" type="ORF">I7I51_01665</name>
</gene>
<evidence type="ECO:0000313" key="15">
    <source>
        <dbReference type="Proteomes" id="UP000663671"/>
    </source>
</evidence>
<keyword evidence="8 14" id="KW-0418">Kinase</keyword>
<dbReference type="FunFam" id="1.10.510.10:FF:000320">
    <property type="entry name" value="Serine/threonine protein kinase"/>
    <property type="match status" value="1"/>
</dbReference>
<dbReference type="Proteomes" id="UP000663671">
    <property type="component" value="Chromosome 1"/>
</dbReference>
<dbReference type="Pfam" id="PF00069">
    <property type="entry name" value="Pkinase"/>
    <property type="match status" value="1"/>
</dbReference>
<evidence type="ECO:0000256" key="12">
    <source>
        <dbReference type="SAM" id="MobiDB-lite"/>
    </source>
</evidence>
<comment type="catalytic activity">
    <reaction evidence="11">
        <text>L-seryl-[protein] + ATP = O-phospho-L-seryl-[protein] + ADP + H(+)</text>
        <dbReference type="Rhea" id="RHEA:17989"/>
        <dbReference type="Rhea" id="RHEA-COMP:9863"/>
        <dbReference type="Rhea" id="RHEA-COMP:11604"/>
        <dbReference type="ChEBI" id="CHEBI:15378"/>
        <dbReference type="ChEBI" id="CHEBI:29999"/>
        <dbReference type="ChEBI" id="CHEBI:30616"/>
        <dbReference type="ChEBI" id="CHEBI:83421"/>
        <dbReference type="ChEBI" id="CHEBI:456216"/>
        <dbReference type="EC" id="2.7.11.1"/>
    </reaction>
</comment>
<feature type="compositionally biased region" description="Polar residues" evidence="12">
    <location>
        <begin position="77"/>
        <end position="95"/>
    </location>
</feature>
<feature type="domain" description="Protein kinase" evidence="13">
    <location>
        <begin position="657"/>
        <end position="917"/>
    </location>
</feature>
<accession>A0A8A1MKI5</accession>
<dbReference type="Gene3D" id="1.10.510.10">
    <property type="entry name" value="Transferase(Phosphotransferase) domain 1"/>
    <property type="match status" value="1"/>
</dbReference>
<proteinExistence type="predicted"/>
<dbReference type="GO" id="GO:0035556">
    <property type="term" value="P:intracellular signal transduction"/>
    <property type="evidence" value="ECO:0007669"/>
    <property type="project" value="TreeGrafter"/>
</dbReference>
<reference evidence="14" key="1">
    <citation type="submission" date="2021-01" db="EMBL/GenBank/DDBJ databases">
        <title>Chromosome-level genome assembly of a human fungal pathogen reveals clustering of transcriptionally co-regulated genes.</title>
        <authorList>
            <person name="Voorhies M."/>
            <person name="Cohen S."/>
            <person name="Shea T.P."/>
            <person name="Petrus S."/>
            <person name="Munoz J.F."/>
            <person name="Poplawski S."/>
            <person name="Goldman W.E."/>
            <person name="Michael T."/>
            <person name="Cuomo C.A."/>
            <person name="Sil A."/>
            <person name="Beyhan S."/>
        </authorList>
    </citation>
    <scope>NUCLEOTIDE SEQUENCE</scope>
    <source>
        <strain evidence="14">WU24</strain>
    </source>
</reference>
<dbReference type="Gene3D" id="3.30.200.20">
    <property type="entry name" value="Phosphorylase Kinase, domain 1"/>
    <property type="match status" value="1"/>
</dbReference>
<evidence type="ECO:0000256" key="9">
    <source>
        <dbReference type="ARBA" id="ARBA00022840"/>
    </source>
</evidence>
<dbReference type="InterPro" id="IPR000719">
    <property type="entry name" value="Prot_kinase_dom"/>
</dbReference>
<dbReference type="OrthoDB" id="10252171at2759"/>
<keyword evidence="5" id="KW-0597">Phosphoprotein</keyword>
<dbReference type="PROSITE" id="PS00108">
    <property type="entry name" value="PROTEIN_KINASE_ST"/>
    <property type="match status" value="1"/>
</dbReference>
<dbReference type="GO" id="GO:0004674">
    <property type="term" value="F:protein serine/threonine kinase activity"/>
    <property type="evidence" value="ECO:0007669"/>
    <property type="project" value="UniProtKB-KW"/>
</dbReference>
<evidence type="ECO:0000256" key="7">
    <source>
        <dbReference type="ARBA" id="ARBA00022741"/>
    </source>
</evidence>
<dbReference type="SMART" id="SM00220">
    <property type="entry name" value="S_TKc"/>
    <property type="match status" value="1"/>
</dbReference>
<evidence type="ECO:0000256" key="8">
    <source>
        <dbReference type="ARBA" id="ARBA00022777"/>
    </source>
</evidence>
<keyword evidence="3" id="KW-0963">Cytoplasm</keyword>
<dbReference type="GO" id="GO:0005829">
    <property type="term" value="C:cytosol"/>
    <property type="evidence" value="ECO:0007669"/>
    <property type="project" value="TreeGrafter"/>
</dbReference>
<feature type="compositionally biased region" description="Low complexity" evidence="12">
    <location>
        <begin position="571"/>
        <end position="592"/>
    </location>
</feature>
<evidence type="ECO:0000256" key="6">
    <source>
        <dbReference type="ARBA" id="ARBA00022679"/>
    </source>
</evidence>
<name>A0A8A1MKI5_AJECA</name>
<keyword evidence="6" id="KW-0808">Transferase</keyword>
<sequence length="932" mass="104762">MRPSRRHTTEDDGRMVEEETRICRYRCGVELFVNHVELTNPGHLADIWLTTFETGELSSLMSPPGRQIPSPSLLPQGPTNHSTENLSVRTANDTDYSQKRQSFDASSLEFDYVSRSTLLEHEHGLGPSGLQRIRQAPTLPKISNSAFISPIAPQSAASSRPPSIHFSTDRSPLGLEDLHRFPSESLHSFSFAQQSEDFLHNRQNVLKRSIDFMKDRFGFAASNWLESKLRKPPLDNSGKPDPQEKPKMNTVNSRFFGMGNGVTAQLLSKPPSHAAKARRAKTEGGSASVWVIEKRGGLIWVLEEIVENTAYLRFDDAGRLVESHGDIEPIWGVKMLKAGVPITDIIPNVPQRQKKNAAEDVFREIVELKYFTALIQNEASIPITITEVSAPRDLRISHFPHVAGIVVVSATTLHVISANSVFSAALFGQEHLKGLMITDLIPHFDEYLNILTEEDNVPLVDGMVIPAHSFRKARALLVLREGKANTASLFLRPYGLPSRHRDGKEIMVDVQMRVVKSETIFPGNLTPDINERPALDDERGAPVAVTEVVYALWITYSRQFHSIMQEENNFPQSPSAKSPSIPQQPSPGQRSPILPPIETPRVDSPLIESQAQQSLLSLQLNEAASEPLTDKPVQPMPEVRNAGLRKEMPKKKSISEYVILEEMGQGAYGQVKLARSKRNPENKVVLKYVTKKRILVDTWTRDRRLGTVPLEIHVLDYLRTDGLRHPNIVEMKGFFEDDVNYYIEMVPHGLPGMDLFDYIELRSNMDEDECRNIFYQVVDAIHHLHTKAHVVHRDIKDENVILDGEGRIKLIDFGSAAYISKGPFDVFVGTIDYAAPEVLQGKSYGGKEQDVWALGILLYTIVYKENPFYNIDEILDHPLRVPYLPFSEDCIDLIRQMLDRDVDQRLTIEGVIQHSWMRPAALAAAASASKVK</sequence>
<organism evidence="14 15">
    <name type="scientific">Ajellomyces capsulatus</name>
    <name type="common">Darling's disease fungus</name>
    <name type="synonym">Histoplasma capsulatum</name>
    <dbReference type="NCBI Taxonomy" id="5037"/>
    <lineage>
        <taxon>Eukaryota</taxon>
        <taxon>Fungi</taxon>
        <taxon>Dikarya</taxon>
        <taxon>Ascomycota</taxon>
        <taxon>Pezizomycotina</taxon>
        <taxon>Eurotiomycetes</taxon>
        <taxon>Eurotiomycetidae</taxon>
        <taxon>Onygenales</taxon>
        <taxon>Ajellomycetaceae</taxon>
        <taxon>Histoplasma</taxon>
    </lineage>
</organism>
<dbReference type="GO" id="GO:0045719">
    <property type="term" value="P:negative regulation of glycogen biosynthetic process"/>
    <property type="evidence" value="ECO:0007669"/>
    <property type="project" value="TreeGrafter"/>
</dbReference>
<dbReference type="PROSITE" id="PS50011">
    <property type="entry name" value="PROTEIN_KINASE_DOM"/>
    <property type="match status" value="1"/>
</dbReference>
<protein>
    <recommendedName>
        <fullName evidence="2">non-specific serine/threonine protein kinase</fullName>
        <ecNumber evidence="2">2.7.11.1</ecNumber>
    </recommendedName>
</protein>
<feature type="region of interest" description="Disordered" evidence="12">
    <location>
        <begin position="60"/>
        <end position="100"/>
    </location>
</feature>
<keyword evidence="4" id="KW-0723">Serine/threonine-protein kinase</keyword>
<dbReference type="Pfam" id="PF25421">
    <property type="entry name" value="DUF7891"/>
    <property type="match status" value="1"/>
</dbReference>
<dbReference type="AlphaFoldDB" id="A0A8A1MKI5"/>
<dbReference type="InterPro" id="IPR057213">
    <property type="entry name" value="DUF7891"/>
</dbReference>
<evidence type="ECO:0000256" key="1">
    <source>
        <dbReference type="ARBA" id="ARBA00004496"/>
    </source>
</evidence>
<comment type="subcellular location">
    <subcellularLocation>
        <location evidence="1">Cytoplasm</location>
    </subcellularLocation>
</comment>
<dbReference type="PANTHER" id="PTHR24346:SF51">
    <property type="entry name" value="PAS DOMAIN-CONTAINING SERINE_THREONINE-PROTEIN KINASE"/>
    <property type="match status" value="1"/>
</dbReference>
<dbReference type="CDD" id="cd14004">
    <property type="entry name" value="STKc_PASK"/>
    <property type="match status" value="1"/>
</dbReference>